<accession>A0ABW4LI65</accession>
<keyword evidence="1" id="KW-0812">Transmembrane</keyword>
<keyword evidence="3" id="KW-1185">Reference proteome</keyword>
<dbReference type="RefSeq" id="WP_377936547.1">
    <property type="nucleotide sequence ID" value="NZ_JBHUEA010000035.1"/>
</dbReference>
<dbReference type="EMBL" id="JBHUEA010000035">
    <property type="protein sequence ID" value="MFD1722972.1"/>
    <property type="molecule type" value="Genomic_DNA"/>
</dbReference>
<keyword evidence="1" id="KW-1133">Transmembrane helix</keyword>
<gene>
    <name evidence="2" type="ORF">ACFSBI_15590</name>
</gene>
<feature type="transmembrane region" description="Helical" evidence="1">
    <location>
        <begin position="224"/>
        <end position="242"/>
    </location>
</feature>
<reference evidence="3" key="1">
    <citation type="journal article" date="2019" name="Int. J. Syst. Evol. Microbiol.">
        <title>The Global Catalogue of Microorganisms (GCM) 10K type strain sequencing project: providing services to taxonomists for standard genome sequencing and annotation.</title>
        <authorList>
            <consortium name="The Broad Institute Genomics Platform"/>
            <consortium name="The Broad Institute Genome Sequencing Center for Infectious Disease"/>
            <person name="Wu L."/>
            <person name="Ma J."/>
        </authorList>
    </citation>
    <scope>NUCLEOTIDE SEQUENCE [LARGE SCALE GENOMIC DNA]</scope>
    <source>
        <strain evidence="3">CGMCC 1.12471</strain>
    </source>
</reference>
<proteinExistence type="predicted"/>
<protein>
    <submittedName>
        <fullName evidence="2">Uncharacterized protein</fullName>
    </submittedName>
</protein>
<name>A0ABW4LI65_9MICO</name>
<evidence type="ECO:0000256" key="1">
    <source>
        <dbReference type="SAM" id="Phobius"/>
    </source>
</evidence>
<dbReference type="Proteomes" id="UP001597347">
    <property type="component" value="Unassembled WGS sequence"/>
</dbReference>
<evidence type="ECO:0000313" key="3">
    <source>
        <dbReference type="Proteomes" id="UP001597347"/>
    </source>
</evidence>
<comment type="caution">
    <text evidence="2">The sequence shown here is derived from an EMBL/GenBank/DDBJ whole genome shotgun (WGS) entry which is preliminary data.</text>
</comment>
<evidence type="ECO:0000313" key="2">
    <source>
        <dbReference type="EMBL" id="MFD1722972.1"/>
    </source>
</evidence>
<keyword evidence="1" id="KW-0472">Membrane</keyword>
<organism evidence="2 3">
    <name type="scientific">Amnibacterium endophyticum</name>
    <dbReference type="NCBI Taxonomy" id="2109337"/>
    <lineage>
        <taxon>Bacteria</taxon>
        <taxon>Bacillati</taxon>
        <taxon>Actinomycetota</taxon>
        <taxon>Actinomycetes</taxon>
        <taxon>Micrococcales</taxon>
        <taxon>Microbacteriaceae</taxon>
        <taxon>Amnibacterium</taxon>
    </lineage>
</organism>
<sequence length="372" mass="37678">MTDTPTRTRRLRADEPDLMEALLVGAGPHLEPLLDVGTTASGDLVLVLPEPAVRLADLLLGAGLTRPGEAVTVLVPLAGALERLHEAGVALGGVDGSQVVLDADGTPAWSPERAVLLRRIGPAAFSAAVAEDQHAFATLADGLLQRTGLPPSARGRTPAELVDVLFALAEPVPVRLRATASVPLPGALPGRLLGAEAPAPEAAEGRRDPLAPLRSALGQVRPRMWALLGGVAALLLAAVLVLPGGGPAEGAAGGGPMTAPARPAPSRSVTTVAARDLAAPVAVQRLLDERRRCLAEGDRACLEAVSSVGSPVRQADRAALEAGVDAVPADGEPRVVSTGVGTAVARAGGAVVVGVRETDGWRLRDVVAEPPG</sequence>